<dbReference type="PROSITE" id="PS50005">
    <property type="entry name" value="TPR"/>
    <property type="match status" value="7"/>
</dbReference>
<dbReference type="Pfam" id="PF13176">
    <property type="entry name" value="TPR_7"/>
    <property type="match status" value="5"/>
</dbReference>
<feature type="region of interest" description="Disordered" evidence="5">
    <location>
        <begin position="1342"/>
        <end position="1362"/>
    </location>
</feature>
<feature type="compositionally biased region" description="Polar residues" evidence="5">
    <location>
        <begin position="1540"/>
        <end position="1555"/>
    </location>
</feature>
<feature type="region of interest" description="Disordered" evidence="5">
    <location>
        <begin position="2461"/>
        <end position="2513"/>
    </location>
</feature>
<evidence type="ECO:0000313" key="9">
    <source>
        <dbReference type="Proteomes" id="UP001107558"/>
    </source>
</evidence>
<evidence type="ECO:0000259" key="7">
    <source>
        <dbReference type="Pfam" id="PF26117"/>
    </source>
</evidence>
<feature type="compositionally biased region" description="Polar residues" evidence="5">
    <location>
        <begin position="2491"/>
        <end position="2504"/>
    </location>
</feature>
<dbReference type="InterPro" id="IPR011990">
    <property type="entry name" value="TPR-like_helical_dom_sf"/>
</dbReference>
<feature type="repeat" description="TPR" evidence="3">
    <location>
        <begin position="356"/>
        <end position="389"/>
    </location>
</feature>
<feature type="domain" description="TTC28 C-terminal" evidence="7">
    <location>
        <begin position="1800"/>
        <end position="1904"/>
    </location>
</feature>
<organism evidence="8 9">
    <name type="scientific">Polypedilum vanderplanki</name>
    <name type="common">Sleeping chironomid midge</name>
    <dbReference type="NCBI Taxonomy" id="319348"/>
    <lineage>
        <taxon>Eukaryota</taxon>
        <taxon>Metazoa</taxon>
        <taxon>Ecdysozoa</taxon>
        <taxon>Arthropoda</taxon>
        <taxon>Hexapoda</taxon>
        <taxon>Insecta</taxon>
        <taxon>Pterygota</taxon>
        <taxon>Neoptera</taxon>
        <taxon>Endopterygota</taxon>
        <taxon>Diptera</taxon>
        <taxon>Nematocera</taxon>
        <taxon>Chironomoidea</taxon>
        <taxon>Chironomidae</taxon>
        <taxon>Chironominae</taxon>
        <taxon>Polypedilum</taxon>
        <taxon>Polypedilum</taxon>
    </lineage>
</organism>
<evidence type="ECO:0008006" key="10">
    <source>
        <dbReference type="Google" id="ProtNLM"/>
    </source>
</evidence>
<feature type="repeat" description="TPR" evidence="3">
    <location>
        <begin position="1005"/>
        <end position="1038"/>
    </location>
</feature>
<keyword evidence="1" id="KW-0677">Repeat</keyword>
<feature type="repeat" description="TPR" evidence="3">
    <location>
        <begin position="560"/>
        <end position="593"/>
    </location>
</feature>
<feature type="repeat" description="TPR" evidence="3">
    <location>
        <begin position="964"/>
        <end position="997"/>
    </location>
</feature>
<feature type="coiled-coil region" evidence="4">
    <location>
        <begin position="1062"/>
        <end position="1118"/>
    </location>
</feature>
<dbReference type="Proteomes" id="UP001107558">
    <property type="component" value="Chromosome 1"/>
</dbReference>
<feature type="region of interest" description="Disordered" evidence="5">
    <location>
        <begin position="2401"/>
        <end position="2424"/>
    </location>
</feature>
<dbReference type="FunFam" id="1.25.40.10:FF:000040">
    <property type="entry name" value="Tetratricopeptide repeat domain 28"/>
    <property type="match status" value="1"/>
</dbReference>
<name>A0A9J6CEK4_POLVA</name>
<dbReference type="PANTHER" id="PTHR10098">
    <property type="entry name" value="RAPSYN-RELATED"/>
    <property type="match status" value="1"/>
</dbReference>
<evidence type="ECO:0000259" key="6">
    <source>
        <dbReference type="Pfam" id="PF12770"/>
    </source>
</evidence>
<feature type="repeat" description="TPR" evidence="3">
    <location>
        <begin position="680"/>
        <end position="713"/>
    </location>
</feature>
<evidence type="ECO:0000256" key="5">
    <source>
        <dbReference type="SAM" id="MobiDB-lite"/>
    </source>
</evidence>
<reference evidence="8" key="1">
    <citation type="submission" date="2021-03" db="EMBL/GenBank/DDBJ databases">
        <title>Chromosome level genome of the anhydrobiotic midge Polypedilum vanderplanki.</title>
        <authorList>
            <person name="Yoshida Y."/>
            <person name="Kikawada T."/>
            <person name="Gusev O."/>
        </authorList>
    </citation>
    <scope>NUCLEOTIDE SEQUENCE</scope>
    <source>
        <strain evidence="8">NIAS01</strain>
        <tissue evidence="8">Whole body or cell culture</tissue>
    </source>
</reference>
<feature type="region of interest" description="Disordered" evidence="5">
    <location>
        <begin position="1540"/>
        <end position="1563"/>
    </location>
</feature>
<feature type="compositionally biased region" description="Low complexity" evidence="5">
    <location>
        <begin position="2463"/>
        <end position="2480"/>
    </location>
</feature>
<feature type="repeat" description="TPR" evidence="3">
    <location>
        <begin position="276"/>
        <end position="309"/>
    </location>
</feature>
<keyword evidence="9" id="KW-1185">Reference proteome</keyword>
<gene>
    <name evidence="8" type="ORF">PVAND_009736</name>
</gene>
<dbReference type="PANTHER" id="PTHR10098:SF108">
    <property type="entry name" value="TETRATRICOPEPTIDE REPEAT PROTEIN 28"/>
    <property type="match status" value="1"/>
</dbReference>
<dbReference type="FunFam" id="1.25.40.10:FF:000209">
    <property type="entry name" value="Tetratricopeptide repeat domain 28"/>
    <property type="match status" value="1"/>
</dbReference>
<dbReference type="InterPro" id="IPR024983">
    <property type="entry name" value="CHAT_dom"/>
</dbReference>
<dbReference type="InterPro" id="IPR058900">
    <property type="entry name" value="TTC28_C"/>
</dbReference>
<dbReference type="Pfam" id="PF13374">
    <property type="entry name" value="TPR_10"/>
    <property type="match status" value="1"/>
</dbReference>
<dbReference type="Pfam" id="PF13181">
    <property type="entry name" value="TPR_8"/>
    <property type="match status" value="1"/>
</dbReference>
<dbReference type="SMART" id="SM00028">
    <property type="entry name" value="TPR"/>
    <property type="match status" value="26"/>
</dbReference>
<dbReference type="Gene3D" id="1.25.40.10">
    <property type="entry name" value="Tetratricopeptide repeat domain"/>
    <property type="match status" value="7"/>
</dbReference>
<evidence type="ECO:0000256" key="3">
    <source>
        <dbReference type="PROSITE-ProRule" id="PRU00339"/>
    </source>
</evidence>
<keyword evidence="4" id="KW-0175">Coiled coil</keyword>
<feature type="domain" description="CHAT" evidence="6">
    <location>
        <begin position="1369"/>
        <end position="1684"/>
    </location>
</feature>
<proteinExistence type="predicted"/>
<sequence length="2513" mass="277816">MSENETCTTSNLPEANRILFLDKVRLSATACQNGDFATAVQLYTDALLLDPTNHILYSNRSAARLKQGQFLLALQDATKARELCPQWPKAYFRQGVALQCLGRYAEALAAFSSGLAQDPNSKQLLSGLIEASIKSPLRSALEPTFEQLKNMNLDQSPFVVISVIGQELLSGAHYHSALTVLEAALKIGSCSLKLRGSVFSALSSAYWALNQLDKAISYMQQDLAVAKSLGDQLGECRAHGNLGSAYFSQGSFKEALTAHRYQLVLAMKCKDTQSASIALTSLGHVYTAIGDYPNALASHKQCVQLVKQMGNLLQEAREIGNVGAVYLAMGEFDLAIDCHQQHLRLAKKVNNMVEMAKAYSNLGSSYHYKRNFSQAIIYHENVLKIASQLNDRALETRFLYRAYAGLGHAARCGGDYSQAKKWHEKQLEMALAARDKIGEGRSISNLGIVYQLLGENDHALKLHQAHLAISRQLQDKAGMGRAFGNIANSYYAVGYYEQAIKYHKQELIISKEVGDRSAEASTHGNLAVAYQAIGAHAMALIHYRSHLNIARELKDTVGESCALLNLGNCLSSRQEFAEAVQYYEQYLMLSQEFGDVSAEGKACHFLGYVHYCLGNYREAVRYYDQDLALAKDLQNKVNMGRAYCNVGLCHLALGNNEEALECQKYFLAIAHMTNNNNGKFRALGNIGDVLIKMNDLDEASKMFQRQLQIARQLRDRNLEASACGSLGLVNRLMKKFDKALGFHTQELTLRQEMTDILGESRCHQSLGAVHMAIGNFIHALKCYQEQLERAQELKDMAQISNAFGNLGIARLNMGHYEEAIGFLEQQLGTLEQVNNTPQVLHDKARSLGNLGDCYNAIGDHEEAIKCHEQHLQLAVQLSSLRDQERAFRGIGISHKQMGNFQEALVCLEKRLFVAHELGSLEAKACSYSDLSSIHCALKNYEQAVACLEHQRDIARELDDRTMTSDAISSLGVVFLQMGDYDGALRLHKMDLELCENIGTNNNITARAYGNLASVYEALKNTHEAVKCLEKQLSLTNDRLTKSLCFMNLGRVLQSMNQTTRAIDCLQQALQIAQSLNKNEEESKIRYCLSLSLLASNDKEEARSQIEHATQILESIRLADQRSLQSRNELYALQTQCYQTLTHILVELGKEEDALITAEKCRARIISDGMKNSPTMPLSNRKLLFTCSDYLFDSVDKFKTHIIYYAIANDELYAWYLQPQKKIVRFHIAKLIESILVLPPSQKTKNETISGAKLLERYISFVRDSLGVYCADEIASQVNNNNNTGQWRSSSSENLIDDFANERQGFLRMVNRNHLLNSSNYSLSSLFSLGSISSLQGSTRSIGSFNPNNSTRSRSSAIQSNSTTWQGPTCLHVLYNLLLAPFEDLLPTCGSSPKTGRRELILVLEDVLYLVPFAILRSADEHGEFLSERCSLLTVPSIQALRQRHRFKNREAMENNKALVVGVGVNRNHPELSCGNYDPTAAVQEAAMISEILHTKPLIQQAASKETVMNDLTNAECIHFACQLAWKHSAVVLSPGNMVESQSNSKRYYPNSSSNDIDQEDEGNDINNSAMEIPLNDFILSGSEIANMRLAAKLVVFNTNSTSDQISGSAVAKFTNSWLIAGTGAVLISLWPVPEMASKILLRAFYSALLQGSKVANALTEAMQTVQHTKHFNNPVNWAGFMVVGGANIRLSNKVVLIGQALCELLKQPEKCRDALRVCLHLVEKSLQRIHRGQKNAMYTTQKSIENKAGVVTGWKDLLIACGFRFEPAANGIPSSVFFPQSDPEERLSQCSASLQAILALTSTTLHALSKLVTNNSESSDDIISVMRNIVAQFQSKTTNDSEGIEVSLSVRLWKISGFHEMLASLGFDLMDVGQDQVTLRTGKHANKRNCQFVLQALLALFTQEAPKTIGMDSSSNTSSSTESLNDAIENEKAAANVPYNNFPRPLAAPRKMMTSSRSAFISYQKRRGEPDGGHEEVSTVQQTKLQPTFENTDSELSDGYATQKILAKYSDLNYGAIKGNPKITRQGGGRESDANFTPSPIENNVSMALAHQTRIRNLYTNISEATGSGIVMTKNGNRRPDSSSSASSTAEQNWDSGHQTVLRRANNSTNATTLPMPATRQHLPIVDPLRPTAPVYNNLMMHSGMKKALMMESTSSDSESNWVPNQTRTKIKLHQQFIQQAHQQHHQMVSHYQDMPLVNVAKLKEQFNFNDRLSVRTEAAKSSGHKKSMIKTNDDALNLTGNSLYFSPAELQNTTTNLVEEDAGPSSMHHTTTHHTHHKPSKENKGGNTTVTTAVINSAPTKKNIQDSILRHMSREMAPTISELFHERNIGLISAPPLSKLLMTNYEENETQAISQAPTTSSASPTSGLNKLMNAIDLSEEITNCTPSTAKVSALLSCGGASNSDEEYSIEDEGTSSQATTMKSVPTKKSFNSVPWLSSINTENIVKPSDLTTADILEHQKIKSTSSSSSNSDHLSIIKSPYNEFRDDADGNSQSSTPKNSLPSKQKGKGSLY</sequence>
<dbReference type="OrthoDB" id="626167at2759"/>
<dbReference type="InterPro" id="IPR013105">
    <property type="entry name" value="TPR_2"/>
</dbReference>
<evidence type="ECO:0000256" key="4">
    <source>
        <dbReference type="SAM" id="Coils"/>
    </source>
</evidence>
<protein>
    <recommendedName>
        <fullName evidence="10">Tetratricopeptide repeat protein 28</fullName>
    </recommendedName>
</protein>
<dbReference type="SUPFAM" id="SSF48452">
    <property type="entry name" value="TPR-like"/>
    <property type="match status" value="7"/>
</dbReference>
<dbReference type="EMBL" id="JADBJN010000001">
    <property type="protein sequence ID" value="KAG5680211.1"/>
    <property type="molecule type" value="Genomic_DNA"/>
</dbReference>
<dbReference type="Pfam" id="PF07719">
    <property type="entry name" value="TPR_2"/>
    <property type="match status" value="1"/>
</dbReference>
<evidence type="ECO:0000313" key="8">
    <source>
        <dbReference type="EMBL" id="KAG5680211.1"/>
    </source>
</evidence>
<feature type="compositionally biased region" description="Polar residues" evidence="5">
    <location>
        <begin position="2415"/>
        <end position="2424"/>
    </location>
</feature>
<evidence type="ECO:0000256" key="1">
    <source>
        <dbReference type="ARBA" id="ARBA00022737"/>
    </source>
</evidence>
<feature type="compositionally biased region" description="Polar residues" evidence="5">
    <location>
        <begin position="2089"/>
        <end position="2099"/>
    </location>
</feature>
<feature type="repeat" description="TPR" evidence="3">
    <location>
        <begin position="88"/>
        <end position="121"/>
    </location>
</feature>
<feature type="compositionally biased region" description="Basic residues" evidence="5">
    <location>
        <begin position="2271"/>
        <end position="2280"/>
    </location>
</feature>
<evidence type="ECO:0000256" key="2">
    <source>
        <dbReference type="ARBA" id="ARBA00022803"/>
    </source>
</evidence>
<feature type="compositionally biased region" description="Acidic residues" evidence="5">
    <location>
        <begin position="2404"/>
        <end position="2414"/>
    </location>
</feature>
<dbReference type="FunFam" id="1.25.40.10:FF:001539">
    <property type="entry name" value="AGAP002648-PA"/>
    <property type="match status" value="1"/>
</dbReference>
<keyword evidence="2 3" id="KW-0802">TPR repeat</keyword>
<feature type="region of interest" description="Disordered" evidence="5">
    <location>
        <begin position="2070"/>
        <end position="2099"/>
    </location>
</feature>
<comment type="caution">
    <text evidence="8">The sequence shown here is derived from an EMBL/GenBank/DDBJ whole genome shotgun (WGS) entry which is preliminary data.</text>
</comment>
<dbReference type="InterPro" id="IPR019734">
    <property type="entry name" value="TPR_rpt"/>
</dbReference>
<dbReference type="Pfam" id="PF12770">
    <property type="entry name" value="CHAT"/>
    <property type="match status" value="1"/>
</dbReference>
<feature type="region of interest" description="Disordered" evidence="5">
    <location>
        <begin position="2261"/>
        <end position="2288"/>
    </location>
</feature>
<accession>A0A9J6CEK4</accession>
<dbReference type="Pfam" id="PF26117">
    <property type="entry name" value="TTC28_C"/>
    <property type="match status" value="1"/>
</dbReference>
<dbReference type="FunFam" id="1.25.40.10:FF:000416">
    <property type="entry name" value="Tetratricopeptide repeat protein 28"/>
    <property type="match status" value="1"/>
</dbReference>
<dbReference type="Pfam" id="PF13424">
    <property type="entry name" value="TPR_12"/>
    <property type="match status" value="6"/>
</dbReference>